<dbReference type="Gene3D" id="1.10.287.130">
    <property type="match status" value="1"/>
</dbReference>
<dbReference type="EMBL" id="KV744845">
    <property type="protein sequence ID" value="OCK84095.1"/>
    <property type="molecule type" value="Genomic_DNA"/>
</dbReference>
<dbReference type="Proteomes" id="UP000250266">
    <property type="component" value="Unassembled WGS sequence"/>
</dbReference>
<name>A0A8E2JIN1_9PEZI</name>
<sequence length="183" mass="20314">MDCDGALGDDQNKYDHRKDWVIVRGLECFVEGKPVCKIGGSILGFPYRRALVLREKFSAPFCAGIQTSGQQKPRRISPLDDERVLHKIFPRARYIAICSLWDSDGPRWFAGTIIQSIDSMRILSNAQELSNLAAFGNSVRAGVAILDTKLAHRAKADFISSISHELRVPLHGILGSCTELCKD</sequence>
<dbReference type="InterPro" id="IPR003661">
    <property type="entry name" value="HisK_dim/P_dom"/>
</dbReference>
<keyword evidence="2" id="KW-1185">Reference proteome</keyword>
<dbReference type="InterPro" id="IPR036097">
    <property type="entry name" value="HisK_dim/P_sf"/>
</dbReference>
<gene>
    <name evidence="1" type="ORF">K432DRAFT_389842</name>
</gene>
<evidence type="ECO:0000313" key="1">
    <source>
        <dbReference type="EMBL" id="OCK84095.1"/>
    </source>
</evidence>
<dbReference type="GO" id="GO:0000155">
    <property type="term" value="F:phosphorelay sensor kinase activity"/>
    <property type="evidence" value="ECO:0007669"/>
    <property type="project" value="InterPro"/>
</dbReference>
<protein>
    <recommendedName>
        <fullName evidence="3">Signal transduction histidine kinase dimerisation/phosphoacceptor domain-containing protein</fullName>
    </recommendedName>
</protein>
<evidence type="ECO:0000313" key="2">
    <source>
        <dbReference type="Proteomes" id="UP000250266"/>
    </source>
</evidence>
<proteinExistence type="predicted"/>
<dbReference type="SUPFAM" id="SSF47384">
    <property type="entry name" value="Homodimeric domain of signal transducing histidine kinase"/>
    <property type="match status" value="1"/>
</dbReference>
<dbReference type="CDD" id="cd00082">
    <property type="entry name" value="HisKA"/>
    <property type="match status" value="1"/>
</dbReference>
<dbReference type="OrthoDB" id="303614at2759"/>
<accession>A0A8E2JIN1</accession>
<evidence type="ECO:0008006" key="3">
    <source>
        <dbReference type="Google" id="ProtNLM"/>
    </source>
</evidence>
<organism evidence="1 2">
    <name type="scientific">Lepidopterella palustris CBS 459.81</name>
    <dbReference type="NCBI Taxonomy" id="1314670"/>
    <lineage>
        <taxon>Eukaryota</taxon>
        <taxon>Fungi</taxon>
        <taxon>Dikarya</taxon>
        <taxon>Ascomycota</taxon>
        <taxon>Pezizomycotina</taxon>
        <taxon>Dothideomycetes</taxon>
        <taxon>Pleosporomycetidae</taxon>
        <taxon>Mytilinidiales</taxon>
        <taxon>Argynnaceae</taxon>
        <taxon>Lepidopterella</taxon>
    </lineage>
</organism>
<reference evidence="1 2" key="1">
    <citation type="journal article" date="2016" name="Nat. Commun.">
        <title>Ectomycorrhizal ecology is imprinted in the genome of the dominant symbiotic fungus Cenococcum geophilum.</title>
        <authorList>
            <consortium name="DOE Joint Genome Institute"/>
            <person name="Peter M."/>
            <person name="Kohler A."/>
            <person name="Ohm R.A."/>
            <person name="Kuo A."/>
            <person name="Krutzmann J."/>
            <person name="Morin E."/>
            <person name="Arend M."/>
            <person name="Barry K.W."/>
            <person name="Binder M."/>
            <person name="Choi C."/>
            <person name="Clum A."/>
            <person name="Copeland A."/>
            <person name="Grisel N."/>
            <person name="Haridas S."/>
            <person name="Kipfer T."/>
            <person name="LaButti K."/>
            <person name="Lindquist E."/>
            <person name="Lipzen A."/>
            <person name="Maire R."/>
            <person name="Meier B."/>
            <person name="Mihaltcheva S."/>
            <person name="Molinier V."/>
            <person name="Murat C."/>
            <person name="Poggeler S."/>
            <person name="Quandt C.A."/>
            <person name="Sperisen C."/>
            <person name="Tritt A."/>
            <person name="Tisserant E."/>
            <person name="Crous P.W."/>
            <person name="Henrissat B."/>
            <person name="Nehls U."/>
            <person name="Egli S."/>
            <person name="Spatafora J.W."/>
            <person name="Grigoriev I.V."/>
            <person name="Martin F.M."/>
        </authorList>
    </citation>
    <scope>NUCLEOTIDE SEQUENCE [LARGE SCALE GENOMIC DNA]</scope>
    <source>
        <strain evidence="1 2">CBS 459.81</strain>
    </source>
</reference>
<dbReference type="AlphaFoldDB" id="A0A8E2JIN1"/>